<dbReference type="InterPro" id="IPR001478">
    <property type="entry name" value="PDZ"/>
</dbReference>
<evidence type="ECO:0000259" key="6">
    <source>
        <dbReference type="SMART" id="SM00228"/>
    </source>
</evidence>
<proteinExistence type="inferred from homology"/>
<name>A0ABT0A0K2_9GAMM</name>
<comment type="similarity">
    <text evidence="1">Belongs to the peptidase S41A family.</text>
</comment>
<dbReference type="InterPro" id="IPR029045">
    <property type="entry name" value="ClpP/crotonase-like_dom_sf"/>
</dbReference>
<dbReference type="InterPro" id="IPR005151">
    <property type="entry name" value="Tail-specific_protease"/>
</dbReference>
<dbReference type="PANTHER" id="PTHR32060">
    <property type="entry name" value="TAIL-SPECIFIC PROTEASE"/>
    <property type="match status" value="1"/>
</dbReference>
<dbReference type="Proteomes" id="UP001165423">
    <property type="component" value="Unassembled WGS sequence"/>
</dbReference>
<comment type="caution">
    <text evidence="8">The sequence shown here is derived from an EMBL/GenBank/DDBJ whole genome shotgun (WGS) entry which is preliminary data.</text>
</comment>
<dbReference type="InterPro" id="IPR004447">
    <property type="entry name" value="Peptidase_S41A"/>
</dbReference>
<dbReference type="Pfam" id="PF03572">
    <property type="entry name" value="Peptidase_S41"/>
    <property type="match status" value="1"/>
</dbReference>
<dbReference type="PANTHER" id="PTHR32060:SF30">
    <property type="entry name" value="CARBOXY-TERMINAL PROCESSING PROTEASE CTPA"/>
    <property type="match status" value="1"/>
</dbReference>
<evidence type="ECO:0000259" key="7">
    <source>
        <dbReference type="SMART" id="SM00245"/>
    </source>
</evidence>
<accession>A0ABT0A0K2</accession>
<evidence type="ECO:0000256" key="5">
    <source>
        <dbReference type="SAM" id="MobiDB-lite"/>
    </source>
</evidence>
<reference evidence="8 9" key="1">
    <citation type="submission" date="2022-03" db="EMBL/GenBank/DDBJ databases">
        <title>Luteimonas soily sp. nov., a novel bacterium isolated from the soil.</title>
        <authorList>
            <person name="Zhang X."/>
        </authorList>
    </citation>
    <scope>NUCLEOTIDE SEQUENCE [LARGE SCALE GENOMIC DNA]</scope>
    <source>
        <strain evidence="8 9">50</strain>
    </source>
</reference>
<dbReference type="RefSeq" id="WP_243318276.1">
    <property type="nucleotide sequence ID" value="NZ_JALGCL010000001.1"/>
</dbReference>
<dbReference type="SUPFAM" id="SSF52096">
    <property type="entry name" value="ClpP/crotonase"/>
    <property type="match status" value="1"/>
</dbReference>
<dbReference type="SMART" id="SM00228">
    <property type="entry name" value="PDZ"/>
    <property type="match status" value="1"/>
</dbReference>
<dbReference type="Gene3D" id="3.90.226.10">
    <property type="entry name" value="2-enoyl-CoA Hydratase, Chain A, domain 1"/>
    <property type="match status" value="1"/>
</dbReference>
<keyword evidence="3" id="KW-0378">Hydrolase</keyword>
<dbReference type="CDD" id="cd07560">
    <property type="entry name" value="Peptidase_S41_CPP"/>
    <property type="match status" value="1"/>
</dbReference>
<dbReference type="Gene3D" id="3.30.750.44">
    <property type="match status" value="1"/>
</dbReference>
<dbReference type="InterPro" id="IPR036034">
    <property type="entry name" value="PDZ_sf"/>
</dbReference>
<feature type="domain" description="Tail specific protease" evidence="7">
    <location>
        <begin position="150"/>
        <end position="357"/>
    </location>
</feature>
<gene>
    <name evidence="8" type="ORF">MQC88_00740</name>
</gene>
<evidence type="ECO:0000313" key="8">
    <source>
        <dbReference type="EMBL" id="MCJ0824497.1"/>
    </source>
</evidence>
<dbReference type="EMBL" id="JALGCL010000001">
    <property type="protein sequence ID" value="MCJ0824497.1"/>
    <property type="molecule type" value="Genomic_DNA"/>
</dbReference>
<keyword evidence="4" id="KW-0720">Serine protease</keyword>
<protein>
    <submittedName>
        <fullName evidence="8">S41 family peptidase</fullName>
    </submittedName>
</protein>
<dbReference type="SMART" id="SM00245">
    <property type="entry name" value="TSPc"/>
    <property type="match status" value="1"/>
</dbReference>
<feature type="region of interest" description="Disordered" evidence="5">
    <location>
        <begin position="332"/>
        <end position="355"/>
    </location>
</feature>
<sequence>MSLLCAGMAMAAEPVRQTQMDEVVDRIVSDHVQAYSREELERRALRALVADIDPYGKVLDPAEWAEMRSGLDAGLAGVGVTLAIDEASSRPRVERLMIGSAAGGAGVRAGDWLDAIDGHDTHGQSYDAFIPRLLGAPGSVVRLTVRTGDDAPRTIAVTRKLHPLPSVHGVHRAEDGTAAYLLDAQRGIGYVRVARLASDSVGEVEAALATLRREHACGLVLDLRGSVGGYMSAGIGIADLFLSEGLIAGSEGRKGRELHHADADVAWAGPMVVLIDAETASSAEFLAAALRDHGRAPFVGQRTFGKGMVQEMFPLAAGGGLILSTARHVRPSGVAADRHDPPPANDNAGVSPDPGEEIALEGEDLARWREAMDLRASPTPVSAADLANAPADRALQRATGLLPSTCPR</sequence>
<evidence type="ECO:0000256" key="1">
    <source>
        <dbReference type="ARBA" id="ARBA00009179"/>
    </source>
</evidence>
<dbReference type="SUPFAM" id="SSF50156">
    <property type="entry name" value="PDZ domain-like"/>
    <property type="match status" value="1"/>
</dbReference>
<dbReference type="Pfam" id="PF17820">
    <property type="entry name" value="PDZ_6"/>
    <property type="match status" value="1"/>
</dbReference>
<evidence type="ECO:0000256" key="3">
    <source>
        <dbReference type="ARBA" id="ARBA00022801"/>
    </source>
</evidence>
<evidence type="ECO:0000256" key="4">
    <source>
        <dbReference type="ARBA" id="ARBA00022825"/>
    </source>
</evidence>
<keyword evidence="9" id="KW-1185">Reference proteome</keyword>
<dbReference type="Gene3D" id="2.30.42.10">
    <property type="match status" value="1"/>
</dbReference>
<evidence type="ECO:0000256" key="2">
    <source>
        <dbReference type="ARBA" id="ARBA00022670"/>
    </source>
</evidence>
<keyword evidence="2" id="KW-0645">Protease</keyword>
<evidence type="ECO:0000313" key="9">
    <source>
        <dbReference type="Proteomes" id="UP001165423"/>
    </source>
</evidence>
<feature type="domain" description="PDZ" evidence="6">
    <location>
        <begin position="76"/>
        <end position="149"/>
    </location>
</feature>
<dbReference type="InterPro" id="IPR041489">
    <property type="entry name" value="PDZ_6"/>
</dbReference>
<organism evidence="8 9">
    <name type="scientific">Cognatiluteimonas sedimenti</name>
    <dbReference type="NCBI Taxonomy" id="2927791"/>
    <lineage>
        <taxon>Bacteria</taxon>
        <taxon>Pseudomonadati</taxon>
        <taxon>Pseudomonadota</taxon>
        <taxon>Gammaproteobacteria</taxon>
        <taxon>Lysobacterales</taxon>
        <taxon>Lysobacteraceae</taxon>
        <taxon>Cognatiluteimonas</taxon>
    </lineage>
</organism>